<keyword evidence="2" id="KW-1185">Reference proteome</keyword>
<dbReference type="RefSeq" id="YP_011992721.1">
    <property type="nucleotide sequence ID" value="NC_105117.1"/>
</dbReference>
<protein>
    <submittedName>
        <fullName evidence="1">Tail fiber protein</fullName>
    </submittedName>
</protein>
<name>A0AAE7W1B8_9CAUD</name>
<sequence>MSSLSQITHNVYIVQRNPSGQNPLGFSITYSCNLL</sequence>
<evidence type="ECO:0000313" key="1">
    <source>
        <dbReference type="EMBL" id="QXV85263.1"/>
    </source>
</evidence>
<reference evidence="2" key="1">
    <citation type="journal article" date="2021" name="PLoS Biol.">
        <title>Systematic exploration of Escherichia coli phage-host interactions with the BASEL phage collection.</title>
        <authorList>
            <person name="Maffei E."/>
            <person name="Shaidullina A."/>
            <person name="Burkolter M."/>
            <person name="Heyer Y."/>
            <person name="Estermann F."/>
            <person name="Druelle V."/>
            <person name="Sauer P."/>
            <person name="Willi L."/>
            <person name="Michaelis S."/>
            <person name="Hilbi H."/>
            <person name="Thaler D.S."/>
            <person name="Harms A."/>
        </authorList>
    </citation>
    <scope>NUCLEOTIDE SEQUENCE [LARGE SCALE GENOMIC DNA]</scope>
    <source>
        <strain evidence="2">Bas30</strain>
    </source>
</reference>
<proteinExistence type="predicted"/>
<organism evidence="1 2">
    <name type="scientific">Escherichia phage TrudiRoth</name>
    <dbReference type="NCBI Taxonomy" id="2851994"/>
    <lineage>
        <taxon>Viruses</taxon>
        <taxon>Duplodnaviria</taxon>
        <taxon>Heunggongvirae</taxon>
        <taxon>Uroviricota</taxon>
        <taxon>Caudoviricetes</taxon>
        <taxon>Demerecviridae</taxon>
        <taxon>Markadamsvirinae</taxon>
        <taxon>Epseptimavirus</taxon>
        <taxon>Epseptimavirus trudiroth</taxon>
    </lineage>
</organism>
<evidence type="ECO:0000313" key="2">
    <source>
        <dbReference type="Proteomes" id="UP000828572"/>
    </source>
</evidence>
<dbReference type="Proteomes" id="UP000828572">
    <property type="component" value="Segment"/>
</dbReference>
<dbReference type="EMBL" id="MZ501109">
    <property type="protein sequence ID" value="QXV85263.1"/>
    <property type="molecule type" value="Genomic_DNA"/>
</dbReference>
<gene>
    <name evidence="1" type="ORF">bas30_0023</name>
</gene>
<accession>A0AAE7W1B8</accession>
<dbReference type="GeneID" id="300969323"/>